<dbReference type="EMBL" id="SCWA01000012">
    <property type="protein sequence ID" value="TDL96722.1"/>
    <property type="molecule type" value="Genomic_DNA"/>
</dbReference>
<name>A0A4R6BD53_9STAP</name>
<comment type="caution">
    <text evidence="1">The sequence shown here is derived from an EMBL/GenBank/DDBJ whole genome shotgun (WGS) entry which is preliminary data.</text>
</comment>
<evidence type="ECO:0000313" key="2">
    <source>
        <dbReference type="Proteomes" id="UP000295310"/>
    </source>
</evidence>
<evidence type="ECO:0000313" key="1">
    <source>
        <dbReference type="EMBL" id="TDL96722.1"/>
    </source>
</evidence>
<dbReference type="Proteomes" id="UP000295310">
    <property type="component" value="Unassembled WGS sequence"/>
</dbReference>
<dbReference type="OrthoDB" id="1679073at2"/>
<keyword evidence="2" id="KW-1185">Reference proteome</keyword>
<reference evidence="1 2" key="1">
    <citation type="submission" date="2019-01" db="EMBL/GenBank/DDBJ databases">
        <title>Draft genome sequences of the type strains of six Macrococcus species.</title>
        <authorList>
            <person name="Mazhar S."/>
            <person name="Altermann E."/>
            <person name="Hill C."/>
            <person name="Mcauliffe O."/>
        </authorList>
    </citation>
    <scope>NUCLEOTIDE SEQUENCE [LARGE SCALE GENOMIC DNA]</scope>
    <source>
        <strain evidence="1 2">CCM4811</strain>
    </source>
</reference>
<protein>
    <submittedName>
        <fullName evidence="1">Uncharacterized protein</fullName>
    </submittedName>
</protein>
<accession>A0A4R6BD53</accession>
<organism evidence="1 2">
    <name type="scientific">Macrococcus brunensis</name>
    <dbReference type="NCBI Taxonomy" id="198483"/>
    <lineage>
        <taxon>Bacteria</taxon>
        <taxon>Bacillati</taxon>
        <taxon>Bacillota</taxon>
        <taxon>Bacilli</taxon>
        <taxon>Bacillales</taxon>
        <taxon>Staphylococcaceae</taxon>
        <taxon>Macrococcus</taxon>
    </lineage>
</organism>
<sequence length="121" mass="13437">MEKIIGVAGFIDDFKVIISAGNVDGIQEGMELSILSSKGEDIRDPFSGEILGRIPHIKAMIKVILVQDRFSICVIKDQYLPAIALGNANISFFKQRFKFEGKPIERMVTDEPIKVGDIVEI</sequence>
<proteinExistence type="predicted"/>
<gene>
    <name evidence="1" type="ORF">ERX27_07660</name>
</gene>
<dbReference type="RefSeq" id="WP_133432250.1">
    <property type="nucleotide sequence ID" value="NZ_SCWA01000012.1"/>
</dbReference>
<dbReference type="AlphaFoldDB" id="A0A4R6BD53"/>